<dbReference type="Pfam" id="PF00583">
    <property type="entry name" value="Acetyltransf_1"/>
    <property type="match status" value="1"/>
</dbReference>
<organism evidence="2 3">
    <name type="scientific">Raoultibacter massiliensis</name>
    <dbReference type="NCBI Taxonomy" id="1852371"/>
    <lineage>
        <taxon>Bacteria</taxon>
        <taxon>Bacillati</taxon>
        <taxon>Actinomycetota</taxon>
        <taxon>Coriobacteriia</taxon>
        <taxon>Eggerthellales</taxon>
        <taxon>Eggerthellaceae</taxon>
        <taxon>Raoultibacter</taxon>
    </lineage>
</organism>
<dbReference type="Proteomes" id="UP001487305">
    <property type="component" value="Unassembled WGS sequence"/>
</dbReference>
<sequence>MAWNADQITKQAVRSAAEDYAAFEAIGLEHMSGIRVLDAGCFDGFNTHLKFAPYRGVARVVGIDPSRAAIESARKRYGSERFEFVESSFEDYAARDGSFDIVYLSHALQHFDDPACALAKARRLLAPGGFVIVKTTDDGAKVSYPDPDKAMRGLFDLYERHVLPETPWTAHTDRYFGRKCYTLLKRAGFASVAIAAFSDNTAGKTPGERRALFERCAYFRRNAPEGSDPSVVREIREAVERFERLFERDDYFFSTTSYVAIGQKVESGAEPLAYSGSTFGRCGEAVCREVLPPLRSDGTRLSVSTGDSGVRTIRAMREGDIGGVMLIELESFPQPWTPLAYLSELRHNPAARYRVLVEEGVVAGYVGIWYRGDGAWITRIAVGSAYRCGGRGGELLDAACSDAAEREAGDVLLEVRASNEDAQRFYLHAGFEAVDRWKGYYADPPDDAIVMRKALSGASLPKQ</sequence>
<accession>A0ABV1J9Q3</accession>
<dbReference type="GO" id="GO:0005840">
    <property type="term" value="C:ribosome"/>
    <property type="evidence" value="ECO:0007669"/>
    <property type="project" value="UniProtKB-KW"/>
</dbReference>
<comment type="caution">
    <text evidence="2">The sequence shown here is derived from an EMBL/GenBank/DDBJ whole genome shotgun (WGS) entry which is preliminary data.</text>
</comment>
<dbReference type="NCBIfam" id="TIGR01575">
    <property type="entry name" value="rimI"/>
    <property type="match status" value="1"/>
</dbReference>
<dbReference type="InterPro" id="IPR016181">
    <property type="entry name" value="Acyl_CoA_acyltransferase"/>
</dbReference>
<evidence type="ECO:0000259" key="1">
    <source>
        <dbReference type="PROSITE" id="PS51186"/>
    </source>
</evidence>
<gene>
    <name evidence="2" type="primary">rimI</name>
    <name evidence="2" type="ORF">AAA083_02365</name>
</gene>
<dbReference type="EC" id="2.3.1.266" evidence="2"/>
<dbReference type="SUPFAM" id="SSF55729">
    <property type="entry name" value="Acyl-CoA N-acyltransferases (Nat)"/>
    <property type="match status" value="1"/>
</dbReference>
<keyword evidence="2" id="KW-0687">Ribonucleoprotein</keyword>
<dbReference type="CDD" id="cd02440">
    <property type="entry name" value="AdoMet_MTases"/>
    <property type="match status" value="1"/>
</dbReference>
<dbReference type="InterPro" id="IPR029063">
    <property type="entry name" value="SAM-dependent_MTases_sf"/>
</dbReference>
<proteinExistence type="predicted"/>
<dbReference type="RefSeq" id="WP_102375280.1">
    <property type="nucleotide sequence ID" value="NZ_JBBNOP010000001.1"/>
</dbReference>
<keyword evidence="2" id="KW-0689">Ribosomal protein</keyword>
<dbReference type="CDD" id="cd04301">
    <property type="entry name" value="NAT_SF"/>
    <property type="match status" value="1"/>
</dbReference>
<keyword evidence="2" id="KW-0012">Acyltransferase</keyword>
<dbReference type="InterPro" id="IPR006464">
    <property type="entry name" value="AcTrfase_RimI/Ard1"/>
</dbReference>
<feature type="domain" description="N-acetyltransferase" evidence="1">
    <location>
        <begin position="311"/>
        <end position="456"/>
    </location>
</feature>
<dbReference type="InterPro" id="IPR013216">
    <property type="entry name" value="Methyltransf_11"/>
</dbReference>
<keyword evidence="3" id="KW-1185">Reference proteome</keyword>
<protein>
    <submittedName>
        <fullName evidence="2">Ribosomal protein S18-alanine N-acetyltransferase</fullName>
        <ecNumber evidence="2">2.3.1.266</ecNumber>
    </submittedName>
</protein>
<name>A0ABV1J9Q3_9ACTN</name>
<dbReference type="InterPro" id="IPR000182">
    <property type="entry name" value="GNAT_dom"/>
</dbReference>
<dbReference type="Gene3D" id="3.40.50.150">
    <property type="entry name" value="Vaccinia Virus protein VP39"/>
    <property type="match status" value="1"/>
</dbReference>
<evidence type="ECO:0000313" key="3">
    <source>
        <dbReference type="Proteomes" id="UP001487305"/>
    </source>
</evidence>
<dbReference type="Pfam" id="PF08241">
    <property type="entry name" value="Methyltransf_11"/>
    <property type="match status" value="1"/>
</dbReference>
<dbReference type="PANTHER" id="PTHR43861">
    <property type="entry name" value="TRANS-ACONITATE 2-METHYLTRANSFERASE-RELATED"/>
    <property type="match status" value="1"/>
</dbReference>
<dbReference type="SUPFAM" id="SSF53335">
    <property type="entry name" value="S-adenosyl-L-methionine-dependent methyltransferases"/>
    <property type="match status" value="1"/>
</dbReference>
<dbReference type="EMBL" id="JBBNOP010000001">
    <property type="protein sequence ID" value="MEQ3361815.1"/>
    <property type="molecule type" value="Genomic_DNA"/>
</dbReference>
<dbReference type="PROSITE" id="PS51186">
    <property type="entry name" value="GNAT"/>
    <property type="match status" value="1"/>
</dbReference>
<evidence type="ECO:0000313" key="2">
    <source>
        <dbReference type="EMBL" id="MEQ3361815.1"/>
    </source>
</evidence>
<reference evidence="2 3" key="1">
    <citation type="submission" date="2024-04" db="EMBL/GenBank/DDBJ databases">
        <title>Human intestinal bacterial collection.</title>
        <authorList>
            <person name="Pauvert C."/>
            <person name="Hitch T.C.A."/>
            <person name="Clavel T."/>
        </authorList>
    </citation>
    <scope>NUCLEOTIDE SEQUENCE [LARGE SCALE GENOMIC DNA]</scope>
    <source>
        <strain evidence="2 3">CLA-KB-H42</strain>
    </source>
</reference>
<dbReference type="GO" id="GO:0008999">
    <property type="term" value="F:protein-N-terminal-alanine acetyltransferase activity"/>
    <property type="evidence" value="ECO:0007669"/>
    <property type="project" value="UniProtKB-EC"/>
</dbReference>
<keyword evidence="2" id="KW-0808">Transferase</keyword>
<dbReference type="Gene3D" id="3.40.630.30">
    <property type="match status" value="1"/>
</dbReference>